<organism evidence="2 3">
    <name type="scientific">Laetiporus sulphureus 93-53</name>
    <dbReference type="NCBI Taxonomy" id="1314785"/>
    <lineage>
        <taxon>Eukaryota</taxon>
        <taxon>Fungi</taxon>
        <taxon>Dikarya</taxon>
        <taxon>Basidiomycota</taxon>
        <taxon>Agaricomycotina</taxon>
        <taxon>Agaricomycetes</taxon>
        <taxon>Polyporales</taxon>
        <taxon>Laetiporus</taxon>
    </lineage>
</organism>
<dbReference type="EMBL" id="KV427638">
    <property type="protein sequence ID" value="KZT04247.1"/>
    <property type="molecule type" value="Genomic_DNA"/>
</dbReference>
<dbReference type="GeneID" id="63829931"/>
<reference evidence="2 3" key="1">
    <citation type="journal article" date="2016" name="Mol. Biol. Evol.">
        <title>Comparative Genomics of Early-Diverging Mushroom-Forming Fungi Provides Insights into the Origins of Lignocellulose Decay Capabilities.</title>
        <authorList>
            <person name="Nagy L.G."/>
            <person name="Riley R."/>
            <person name="Tritt A."/>
            <person name="Adam C."/>
            <person name="Daum C."/>
            <person name="Floudas D."/>
            <person name="Sun H."/>
            <person name="Yadav J.S."/>
            <person name="Pangilinan J."/>
            <person name="Larsson K.H."/>
            <person name="Matsuura K."/>
            <person name="Barry K."/>
            <person name="Labutti K."/>
            <person name="Kuo R."/>
            <person name="Ohm R.A."/>
            <person name="Bhattacharya S.S."/>
            <person name="Shirouzu T."/>
            <person name="Yoshinaga Y."/>
            <person name="Martin F.M."/>
            <person name="Grigoriev I.V."/>
            <person name="Hibbett D.S."/>
        </authorList>
    </citation>
    <scope>NUCLEOTIDE SEQUENCE [LARGE SCALE GENOMIC DNA]</scope>
    <source>
        <strain evidence="2 3">93-53</strain>
    </source>
</reference>
<feature type="region of interest" description="Disordered" evidence="1">
    <location>
        <begin position="84"/>
        <end position="108"/>
    </location>
</feature>
<gene>
    <name evidence="2" type="ORF">LAESUDRAFT_761365</name>
</gene>
<proteinExistence type="predicted"/>
<evidence type="ECO:0000313" key="3">
    <source>
        <dbReference type="Proteomes" id="UP000076871"/>
    </source>
</evidence>
<evidence type="ECO:0000256" key="1">
    <source>
        <dbReference type="SAM" id="MobiDB-lite"/>
    </source>
</evidence>
<feature type="compositionally biased region" description="Low complexity" evidence="1">
    <location>
        <begin position="84"/>
        <end position="99"/>
    </location>
</feature>
<dbReference type="RefSeq" id="XP_040761987.1">
    <property type="nucleotide sequence ID" value="XM_040912903.1"/>
</dbReference>
<protein>
    <submittedName>
        <fullName evidence="2">Uncharacterized protein</fullName>
    </submittedName>
</protein>
<dbReference type="Proteomes" id="UP000076871">
    <property type="component" value="Unassembled WGS sequence"/>
</dbReference>
<sequence length="234" mass="25445">MEVQTYYPATLGLIPREKPYPHVLYLSSGASIPPWSPNVEPLSPEWPETVEDYRQRAAWVASSDISDISMAVMLDRLAAEASGADASDANVGGPSTAPAEKPPPPDKPVTVEEILDQLASSSSAPSTISHAKSPATHESVSLDVFLSDPRVREALPKIRTLPLRIRGTEHIRVVDNRRCEVDLCIDETLALSGFDQLPVKSYLGRGLYRRYTLPATSFETCPPKINNDALVIAG</sequence>
<dbReference type="InParanoid" id="A0A165D6K2"/>
<dbReference type="AlphaFoldDB" id="A0A165D6K2"/>
<accession>A0A165D6K2</accession>
<keyword evidence="3" id="KW-1185">Reference proteome</keyword>
<name>A0A165D6K2_9APHY</name>
<evidence type="ECO:0000313" key="2">
    <source>
        <dbReference type="EMBL" id="KZT04247.1"/>
    </source>
</evidence>